<evidence type="ECO:0000256" key="1">
    <source>
        <dbReference type="ARBA" id="ARBA00023015"/>
    </source>
</evidence>
<dbReference type="Pfam" id="PF16859">
    <property type="entry name" value="TetR_C_11"/>
    <property type="match status" value="1"/>
</dbReference>
<dbReference type="InterPro" id="IPR001647">
    <property type="entry name" value="HTH_TetR"/>
</dbReference>
<dbReference type="InterPro" id="IPR011075">
    <property type="entry name" value="TetR_C"/>
</dbReference>
<gene>
    <name evidence="6" type="ORF">PghCCS26_09050</name>
</gene>
<dbReference type="InterPro" id="IPR009057">
    <property type="entry name" value="Homeodomain-like_sf"/>
</dbReference>
<organism evidence="6 7">
    <name type="scientific">Paenibacillus glycanilyticus</name>
    <dbReference type="NCBI Taxonomy" id="126569"/>
    <lineage>
        <taxon>Bacteria</taxon>
        <taxon>Bacillati</taxon>
        <taxon>Bacillota</taxon>
        <taxon>Bacilli</taxon>
        <taxon>Bacillales</taxon>
        <taxon>Paenibacillaceae</taxon>
        <taxon>Paenibacillus</taxon>
    </lineage>
</organism>
<dbReference type="Gene3D" id="1.10.357.10">
    <property type="entry name" value="Tetracycline Repressor, domain 2"/>
    <property type="match status" value="1"/>
</dbReference>
<keyword evidence="2 4" id="KW-0238">DNA-binding</keyword>
<dbReference type="Gene3D" id="1.10.10.60">
    <property type="entry name" value="Homeodomain-like"/>
    <property type="match status" value="1"/>
</dbReference>
<feature type="DNA-binding region" description="H-T-H motif" evidence="4">
    <location>
        <begin position="17"/>
        <end position="36"/>
    </location>
</feature>
<comment type="caution">
    <text evidence="6">The sequence shown here is derived from an EMBL/GenBank/DDBJ whole genome shotgun (WGS) entry which is preliminary data.</text>
</comment>
<dbReference type="InterPro" id="IPR050109">
    <property type="entry name" value="HTH-type_TetR-like_transc_reg"/>
</dbReference>
<protein>
    <submittedName>
        <fullName evidence="6">TetR family transcriptional regulator</fullName>
    </submittedName>
</protein>
<sequence length="182" mass="20398">MTAAWEELRETGYSKMTMEAVATRAKTNKTAVYRRWPNKAKLVIAAMIKHMPKPSLDTPDTGSLRDDVLSLMDRIIKPMQLIGAETIHGLMVDLHGDELHAKMTLSPRAEDPLSVAMTNILKNAEKRGEVILEGLPERVITLPVDLVRYEVLTTHTPLTDEAILEIVDTIYLPLVWKTSKQG</sequence>
<dbReference type="Pfam" id="PF00440">
    <property type="entry name" value="TetR_N"/>
    <property type="match status" value="1"/>
</dbReference>
<evidence type="ECO:0000313" key="7">
    <source>
        <dbReference type="Proteomes" id="UP001285921"/>
    </source>
</evidence>
<name>A0ABQ6NGS7_9BACL</name>
<dbReference type="EMBL" id="BTCL01000002">
    <property type="protein sequence ID" value="GMK43778.1"/>
    <property type="molecule type" value="Genomic_DNA"/>
</dbReference>
<evidence type="ECO:0000256" key="2">
    <source>
        <dbReference type="ARBA" id="ARBA00023125"/>
    </source>
</evidence>
<evidence type="ECO:0000313" key="6">
    <source>
        <dbReference type="EMBL" id="GMK43778.1"/>
    </source>
</evidence>
<keyword evidence="3" id="KW-0804">Transcription</keyword>
<reference evidence="6 7" key="1">
    <citation type="submission" date="2023-05" db="EMBL/GenBank/DDBJ databases">
        <title>Draft genome of Paenibacillus sp. CCS26.</title>
        <authorList>
            <person name="Akita H."/>
            <person name="Shinto Y."/>
            <person name="Kimura Z."/>
        </authorList>
    </citation>
    <scope>NUCLEOTIDE SEQUENCE [LARGE SCALE GENOMIC DNA]</scope>
    <source>
        <strain evidence="6 7">CCS26</strain>
    </source>
</reference>
<keyword evidence="1" id="KW-0805">Transcription regulation</keyword>
<dbReference type="Proteomes" id="UP001285921">
    <property type="component" value="Unassembled WGS sequence"/>
</dbReference>
<accession>A0ABQ6NGS7</accession>
<evidence type="ECO:0000256" key="4">
    <source>
        <dbReference type="PROSITE-ProRule" id="PRU00335"/>
    </source>
</evidence>
<keyword evidence="7" id="KW-1185">Reference proteome</keyword>
<dbReference type="SUPFAM" id="SSF46689">
    <property type="entry name" value="Homeodomain-like"/>
    <property type="match status" value="1"/>
</dbReference>
<evidence type="ECO:0000256" key="3">
    <source>
        <dbReference type="ARBA" id="ARBA00023163"/>
    </source>
</evidence>
<dbReference type="PROSITE" id="PS50977">
    <property type="entry name" value="HTH_TETR_2"/>
    <property type="match status" value="1"/>
</dbReference>
<dbReference type="PANTHER" id="PTHR30055:SF148">
    <property type="entry name" value="TETR-FAMILY TRANSCRIPTIONAL REGULATOR"/>
    <property type="match status" value="1"/>
</dbReference>
<dbReference type="InterPro" id="IPR036271">
    <property type="entry name" value="Tet_transcr_reg_TetR-rel_C_sf"/>
</dbReference>
<dbReference type="SUPFAM" id="SSF48498">
    <property type="entry name" value="Tetracyclin repressor-like, C-terminal domain"/>
    <property type="match status" value="1"/>
</dbReference>
<proteinExistence type="predicted"/>
<feature type="domain" description="HTH tetR-type" evidence="5">
    <location>
        <begin position="1"/>
        <end position="54"/>
    </location>
</feature>
<dbReference type="PANTHER" id="PTHR30055">
    <property type="entry name" value="HTH-TYPE TRANSCRIPTIONAL REGULATOR RUTR"/>
    <property type="match status" value="1"/>
</dbReference>
<evidence type="ECO:0000259" key="5">
    <source>
        <dbReference type="PROSITE" id="PS50977"/>
    </source>
</evidence>